<evidence type="ECO:0000313" key="2">
    <source>
        <dbReference type="Proteomes" id="UP000191008"/>
    </source>
</evidence>
<comment type="caution">
    <text evidence="1">The sequence shown here is derived from an EMBL/GenBank/DDBJ whole genome shotgun (WGS) entry which is preliminary data.</text>
</comment>
<reference evidence="1 2" key="1">
    <citation type="submission" date="2017-02" db="EMBL/GenBank/DDBJ databases">
        <title>Comparative genomic analysis of Brazilian Leptospira kirschneri strains of different serogroups.</title>
        <authorList>
            <person name="Moreno L.Z."/>
            <person name="Miraglia F."/>
            <person name="Kremer F.S."/>
            <person name="Eslabao M.R."/>
            <person name="Lilenbaum W."/>
            <person name="Dellagostin O.A."/>
            <person name="Moreno A.M."/>
        </authorList>
    </citation>
    <scope>NUCLEOTIDE SEQUENCE [LARGE SCALE GENOMIC DNA]</scope>
    <source>
        <strain evidence="1 2">M110/06</strain>
    </source>
</reference>
<dbReference type="EMBL" id="MVIT01000053">
    <property type="protein sequence ID" value="OOV44543.1"/>
    <property type="molecule type" value="Genomic_DNA"/>
</dbReference>
<dbReference type="AlphaFoldDB" id="A0A1T1DV88"/>
<organism evidence="1 2">
    <name type="scientific">Leptospira kirschneri serovar Pomona</name>
    <dbReference type="NCBI Taxonomy" id="561005"/>
    <lineage>
        <taxon>Bacteria</taxon>
        <taxon>Pseudomonadati</taxon>
        <taxon>Spirochaetota</taxon>
        <taxon>Spirochaetia</taxon>
        <taxon>Leptospirales</taxon>
        <taxon>Leptospiraceae</taxon>
        <taxon>Leptospira</taxon>
    </lineage>
</organism>
<sequence>MLITEFKIHFIEVQVYCRILLLGLDLQFLFQCRLFIICLKGFILRILVDLSSKTFDAGSVPKKRIDCDIIIKVY</sequence>
<proteinExistence type="predicted"/>
<accession>A0A1T1DV88</accession>
<name>A0A1T1DV88_9LEPT</name>
<dbReference type="Proteomes" id="UP000191008">
    <property type="component" value="Unassembled WGS sequence"/>
</dbReference>
<evidence type="ECO:0000313" key="1">
    <source>
        <dbReference type="EMBL" id="OOV44543.1"/>
    </source>
</evidence>
<protein>
    <submittedName>
        <fullName evidence="1">Uncharacterized protein</fullName>
    </submittedName>
</protein>
<gene>
    <name evidence="1" type="ORF">B1J93_05995</name>
</gene>